<reference evidence="4 5" key="1">
    <citation type="submission" date="2012-12" db="EMBL/GenBank/DDBJ databases">
        <title>Novel taxa of Listeriaceae from agricultural environments in the United States.</title>
        <authorList>
            <person name="den Bakker H.C."/>
            <person name="Allred A."/>
            <person name="Warchocki S."/>
            <person name="Wright E.M."/>
            <person name="Burrell A."/>
            <person name="Nightingale K.K."/>
            <person name="Kephart D."/>
            <person name="Wiedmann M."/>
        </authorList>
    </citation>
    <scope>NUCLEOTIDE SEQUENCE [LARGE SCALE GENOMIC DNA]</scope>
    <source>
        <strain evidence="4 5">FSL F6-1183</strain>
    </source>
</reference>
<name>A0A829R8C0_LISGR</name>
<proteinExistence type="predicted"/>
<keyword evidence="2" id="KW-0732">Signal</keyword>
<dbReference type="Proteomes" id="UP000019251">
    <property type="component" value="Unassembled WGS sequence"/>
</dbReference>
<dbReference type="Pfam" id="PF13731">
    <property type="entry name" value="WxL"/>
    <property type="match status" value="1"/>
</dbReference>
<dbReference type="AlphaFoldDB" id="A0A829R8C0"/>
<dbReference type="InterPro" id="IPR027994">
    <property type="entry name" value="WxL_dom"/>
</dbReference>
<evidence type="ECO:0000313" key="5">
    <source>
        <dbReference type="Proteomes" id="UP000019251"/>
    </source>
</evidence>
<gene>
    <name evidence="4" type="ORF">LMUR_06642</name>
</gene>
<evidence type="ECO:0000256" key="1">
    <source>
        <dbReference type="SAM" id="MobiDB-lite"/>
    </source>
</evidence>
<evidence type="ECO:0000256" key="2">
    <source>
        <dbReference type="SAM" id="SignalP"/>
    </source>
</evidence>
<sequence>MKKKLMALCALSSLLVASTGQAVFAADGGQVQTKGDITFEQDTSPVDPLNPIKPDPNNPVKPVDPDAPSGTEGPLSIDYVSNFHFGKQKISSEDKTYYAKLDVLKDSNGNSIEVPNFIQVTDKRGTNAGWKVQVRQEQQLTNTNNKELKGASISIKNGVVKTAASNKAKAPSQVSQEINLVPGENGGTGPSQDVVVAKQDEGMSTWINSFGTESNADKSIALKVPGVSAKEKESTYTTNLTWILTDTPD</sequence>
<accession>A0A829R8C0</accession>
<comment type="caution">
    <text evidence="4">The sequence shown here is derived from an EMBL/GenBank/DDBJ whole genome shotgun (WGS) entry which is preliminary data.</text>
</comment>
<protein>
    <submittedName>
        <fullName evidence="4">Cell surface protein</fullName>
    </submittedName>
</protein>
<organism evidence="4 5">
    <name type="scientific">Listeria grayi FSL F6-1183</name>
    <dbReference type="NCBI Taxonomy" id="1265827"/>
    <lineage>
        <taxon>Bacteria</taxon>
        <taxon>Bacillati</taxon>
        <taxon>Bacillota</taxon>
        <taxon>Bacilli</taxon>
        <taxon>Bacillales</taxon>
        <taxon>Listeriaceae</taxon>
        <taxon>Listeria</taxon>
    </lineage>
</organism>
<evidence type="ECO:0000259" key="3">
    <source>
        <dbReference type="Pfam" id="PF13731"/>
    </source>
</evidence>
<feature type="region of interest" description="Disordered" evidence="1">
    <location>
        <begin position="40"/>
        <end position="74"/>
    </location>
</feature>
<evidence type="ECO:0000313" key="4">
    <source>
        <dbReference type="EMBL" id="EUJ28743.1"/>
    </source>
</evidence>
<feature type="domain" description="WxL" evidence="3">
    <location>
        <begin position="28"/>
        <end position="248"/>
    </location>
</feature>
<feature type="chain" id="PRO_5032572670" evidence="2">
    <location>
        <begin position="26"/>
        <end position="249"/>
    </location>
</feature>
<dbReference type="RefSeq" id="WP_036105460.1">
    <property type="nucleotide sequence ID" value="NZ_AODG01000007.1"/>
</dbReference>
<feature type="signal peptide" evidence="2">
    <location>
        <begin position="1"/>
        <end position="25"/>
    </location>
</feature>
<dbReference type="EMBL" id="AODG01000007">
    <property type="protein sequence ID" value="EUJ28743.1"/>
    <property type="molecule type" value="Genomic_DNA"/>
</dbReference>